<keyword evidence="6" id="KW-1003">Cell membrane</keyword>
<keyword evidence="5 6" id="KW-0472">Membrane</keyword>
<dbReference type="PATRIC" id="fig|572479.3.peg.2094"/>
<organism evidence="7 8">
    <name type="scientific">Halanaerobium praevalens (strain ATCC 33744 / DSM 2228 / GSL)</name>
    <dbReference type="NCBI Taxonomy" id="572479"/>
    <lineage>
        <taxon>Bacteria</taxon>
        <taxon>Bacillati</taxon>
        <taxon>Bacillota</taxon>
        <taxon>Clostridia</taxon>
        <taxon>Halanaerobiales</taxon>
        <taxon>Halanaerobiaceae</taxon>
        <taxon>Halanaerobium</taxon>
    </lineage>
</organism>
<feature type="transmembrane region" description="Helical" evidence="6">
    <location>
        <begin position="99"/>
        <end position="120"/>
    </location>
</feature>
<feature type="transmembrane region" description="Helical" evidence="6">
    <location>
        <begin position="7"/>
        <end position="33"/>
    </location>
</feature>
<dbReference type="InterPro" id="IPR051598">
    <property type="entry name" value="TSUP/Inactive_protease-like"/>
</dbReference>
<dbReference type="STRING" id="572479.Hprae_2057"/>
<reference evidence="7 8" key="2">
    <citation type="journal article" date="2011" name="Stand. Genomic Sci.">
        <title>Complete genome sequence of the extremely halophilic Halanaerobium praevalens type strain (GSL).</title>
        <authorList>
            <person name="Ivanova N."/>
            <person name="Sikorski J."/>
            <person name="Chertkov O."/>
            <person name="Nolan M."/>
            <person name="Lucas S."/>
            <person name="Hammon N."/>
            <person name="Deshpande S."/>
            <person name="Cheng J.F."/>
            <person name="Tapia R."/>
            <person name="Han C."/>
            <person name="Goodwin L."/>
            <person name="Pitluck S."/>
            <person name="Huntemann M."/>
            <person name="Liolios K."/>
            <person name="Pagani I."/>
            <person name="Mavromatis K."/>
            <person name="Ovchinikova G."/>
            <person name="Pati A."/>
            <person name="Chen A."/>
            <person name="Palaniappan K."/>
            <person name="Land M."/>
            <person name="Hauser L."/>
            <person name="Brambilla E.M."/>
            <person name="Kannan K.P."/>
            <person name="Rohde M."/>
            <person name="Tindall B.J."/>
            <person name="Goker M."/>
            <person name="Detter J.C."/>
            <person name="Woyke T."/>
            <person name="Bristow J."/>
            <person name="Eisen J.A."/>
            <person name="Markowitz V."/>
            <person name="Hugenholtz P."/>
            <person name="Kyrpides N.C."/>
            <person name="Klenk H.P."/>
            <person name="Lapidus A."/>
        </authorList>
    </citation>
    <scope>NUCLEOTIDE SEQUENCE [LARGE SCALE GENOMIC DNA]</scope>
    <source>
        <strain evidence="8">ATCC 33744 / DSM 2228 / GSL</strain>
    </source>
</reference>
<comment type="subcellular location">
    <subcellularLocation>
        <location evidence="6">Cell membrane</location>
        <topology evidence="6">Multi-pass membrane protein</topology>
    </subcellularLocation>
    <subcellularLocation>
        <location evidence="1">Membrane</location>
        <topology evidence="1">Multi-pass membrane protein</topology>
    </subcellularLocation>
</comment>
<keyword evidence="8" id="KW-1185">Reference proteome</keyword>
<dbReference type="GO" id="GO:0005886">
    <property type="term" value="C:plasma membrane"/>
    <property type="evidence" value="ECO:0007669"/>
    <property type="project" value="UniProtKB-SubCell"/>
</dbReference>
<dbReference type="HOGENOM" id="CLU_045498_5_4_9"/>
<evidence type="ECO:0000256" key="6">
    <source>
        <dbReference type="RuleBase" id="RU363041"/>
    </source>
</evidence>
<feature type="transmembrane region" description="Helical" evidence="6">
    <location>
        <begin position="180"/>
        <end position="202"/>
    </location>
</feature>
<evidence type="ECO:0000256" key="2">
    <source>
        <dbReference type="ARBA" id="ARBA00009142"/>
    </source>
</evidence>
<comment type="similarity">
    <text evidence="2 6">Belongs to the 4-toluene sulfonate uptake permease (TSUP) (TC 2.A.102) family.</text>
</comment>
<accession>E3DRW2</accession>
<dbReference type="PANTHER" id="PTHR43701:SF2">
    <property type="entry name" value="MEMBRANE TRANSPORTER PROTEIN YJNA-RELATED"/>
    <property type="match status" value="1"/>
</dbReference>
<name>E3DRW2_HALPG</name>
<feature type="transmembrane region" description="Helical" evidence="6">
    <location>
        <begin position="75"/>
        <end position="93"/>
    </location>
</feature>
<dbReference type="InterPro" id="IPR002781">
    <property type="entry name" value="TM_pro_TauE-like"/>
</dbReference>
<dbReference type="eggNOG" id="COG0730">
    <property type="taxonomic scope" value="Bacteria"/>
</dbReference>
<reference evidence="8" key="1">
    <citation type="submission" date="2010-10" db="EMBL/GenBank/DDBJ databases">
        <title>The complete genome of Halanaerobium praevalens DSM 2228.</title>
        <authorList>
            <consortium name="US DOE Joint Genome Institute (JGI-PGF)"/>
            <person name="Lucas S."/>
            <person name="Copeland A."/>
            <person name="Lapidus A."/>
            <person name="Glavina del Rio T."/>
            <person name="Dalin E."/>
            <person name="Tice H."/>
            <person name="Bruce D."/>
            <person name="Goodwin L."/>
            <person name="Pitluck S."/>
            <person name="Kyrpides N."/>
            <person name="Mavromatis K."/>
            <person name="Ivanova N."/>
            <person name="Ovchinnikova G."/>
            <person name="Chertkov O."/>
            <person name="Detter J.C."/>
            <person name="Han C."/>
            <person name="Larimer F."/>
            <person name="Land M."/>
            <person name="Hauser L."/>
            <person name="Markowitz V."/>
            <person name="Cheng J.-F."/>
            <person name="Hugenholtz P."/>
            <person name="Woyke T."/>
            <person name="Wu D."/>
            <person name="Tindall B."/>
            <person name="Pomrenke H.G."/>
            <person name="Brambilla E."/>
            <person name="Klenk H.-P."/>
            <person name="Eisen J.A."/>
        </authorList>
    </citation>
    <scope>NUCLEOTIDE SEQUENCE [LARGE SCALE GENOMIC DNA]</scope>
    <source>
        <strain evidence="8">ATCC 33744 / DSM 2228 / GSL</strain>
    </source>
</reference>
<evidence type="ECO:0000313" key="7">
    <source>
        <dbReference type="EMBL" id="ADO78176.1"/>
    </source>
</evidence>
<proteinExistence type="inferred from homology"/>
<feature type="transmembrane region" description="Helical" evidence="6">
    <location>
        <begin position="209"/>
        <end position="232"/>
    </location>
</feature>
<keyword evidence="4 6" id="KW-1133">Transmembrane helix</keyword>
<gene>
    <name evidence="7" type="ordered locus">Hprae_2057</name>
</gene>
<dbReference type="RefSeq" id="WP_014554192.1">
    <property type="nucleotide sequence ID" value="NC_017455.1"/>
</dbReference>
<dbReference type="AlphaFoldDB" id="E3DRW2"/>
<dbReference type="Pfam" id="PF01925">
    <property type="entry name" value="TauE"/>
    <property type="match status" value="1"/>
</dbReference>
<sequence length="255" mass="26767">MISLLTIIFAGWGAGIVTGLVGASAVVIVTPILVNFLGYSPYTAIGISLATDVIASSISAYTYHKHGNTDIKNGIYMTIAAVIAALVGSKLSGQMSDSILGGSTNIVILFLGISFLRKPIHQRIEDFKEKFDLSFWKKRKLFSSLFFGSLIGLMCGIVGAGGGMIILLILTFVLGYSVHIAIGTSVIIMTFTALSGSIGHFIVEASVPYLEVVLSCFGALIGALMAANYANLASEEKLSKLVGTAFICLGLISLA</sequence>
<dbReference type="EMBL" id="CP002175">
    <property type="protein sequence ID" value="ADO78176.1"/>
    <property type="molecule type" value="Genomic_DNA"/>
</dbReference>
<feature type="transmembrane region" description="Helical" evidence="6">
    <location>
        <begin position="141"/>
        <end position="174"/>
    </location>
</feature>
<evidence type="ECO:0000256" key="3">
    <source>
        <dbReference type="ARBA" id="ARBA00022692"/>
    </source>
</evidence>
<dbReference type="KEGG" id="hpk:Hprae_2057"/>
<evidence type="ECO:0000313" key="8">
    <source>
        <dbReference type="Proteomes" id="UP000006866"/>
    </source>
</evidence>
<feature type="transmembrane region" description="Helical" evidence="6">
    <location>
        <begin position="39"/>
        <end position="63"/>
    </location>
</feature>
<evidence type="ECO:0000256" key="5">
    <source>
        <dbReference type="ARBA" id="ARBA00023136"/>
    </source>
</evidence>
<evidence type="ECO:0000256" key="4">
    <source>
        <dbReference type="ARBA" id="ARBA00022989"/>
    </source>
</evidence>
<evidence type="ECO:0000256" key="1">
    <source>
        <dbReference type="ARBA" id="ARBA00004141"/>
    </source>
</evidence>
<protein>
    <recommendedName>
        <fullName evidence="6">Probable membrane transporter protein</fullName>
    </recommendedName>
</protein>
<keyword evidence="3 6" id="KW-0812">Transmembrane</keyword>
<dbReference type="OrthoDB" id="9781997at2"/>
<dbReference type="PANTHER" id="PTHR43701">
    <property type="entry name" value="MEMBRANE TRANSPORTER PROTEIN MJ0441-RELATED"/>
    <property type="match status" value="1"/>
</dbReference>
<dbReference type="Proteomes" id="UP000006866">
    <property type="component" value="Chromosome"/>
</dbReference>